<feature type="region of interest" description="Disordered" evidence="6">
    <location>
        <begin position="456"/>
        <end position="476"/>
    </location>
</feature>
<keyword evidence="1 5" id="KW-0479">Metal-binding</keyword>
<sequence>MQELVLGGARVVLICGSKRITWQTFALGIGVIHYHLWVVRHGAVDQDRRMEPEEHKTRPWNATPQLDHVYKDLWTLTEAQESQSKAAKLTRLLEIASSCNCFDDRDRVYGMLGIMDSKLASAIQPDYANDAATAFTEAAKAYVSAYNDLELLRDANTWGKAAPGMEQGHHHDTHALPPKHIQNAYAHYNKVKRAALDADPRVLDFNRGLTAEQTAALRPAFTIPADTLRDACIAFREEVGGEVEDGEDGLQGLSDALVYEHREFPGLHIAPSLLSLETQIQFVSQILHTHLANPEHTNSLTADYTIPFPPPMDPSSSSPNASFFTYPPNPTTQQTQSIPQTLTRLPTAAPSLPQSLNPAQFLSRKLRWLTLGTQYHWPTRSYPTTGTAFPPALTHLVQALFPALKPESGVVLLYGAKDWMPVHRDVSEVCVRPLASFSFGCEGIFVIARDEAREGEGEAAAEAEAEGDAADGSESEPWDAHVLTIRVRSGDALFLDGAARWAWHAMPRTLPGTCPAKLADWPVGSERDGKEGRAYERWRGYMGGKRVNVSCRQVW</sequence>
<dbReference type="PANTHER" id="PTHR16557:SF3">
    <property type="entry name" value="ALPHA-KETOGLUTARATE-DEPENDENT DIOXYGENASE ALKB-LIKE DOMAIN-CONTAINING PROTEIN"/>
    <property type="match status" value="1"/>
</dbReference>
<dbReference type="SUPFAM" id="SSF51197">
    <property type="entry name" value="Clavaminate synthase-like"/>
    <property type="match status" value="1"/>
</dbReference>
<evidence type="ECO:0000256" key="4">
    <source>
        <dbReference type="ARBA" id="ARBA00023004"/>
    </source>
</evidence>
<organism evidence="8 9">
    <name type="scientific">Trichodelitschia bisporula</name>
    <dbReference type="NCBI Taxonomy" id="703511"/>
    <lineage>
        <taxon>Eukaryota</taxon>
        <taxon>Fungi</taxon>
        <taxon>Dikarya</taxon>
        <taxon>Ascomycota</taxon>
        <taxon>Pezizomycotina</taxon>
        <taxon>Dothideomycetes</taxon>
        <taxon>Dothideomycetes incertae sedis</taxon>
        <taxon>Phaeotrichales</taxon>
        <taxon>Phaeotrichaceae</taxon>
        <taxon>Trichodelitschia</taxon>
    </lineage>
</organism>
<evidence type="ECO:0000256" key="2">
    <source>
        <dbReference type="ARBA" id="ARBA00022964"/>
    </source>
</evidence>
<dbReference type="InterPro" id="IPR004574">
    <property type="entry name" value="Alkb"/>
</dbReference>
<evidence type="ECO:0000313" key="8">
    <source>
        <dbReference type="EMBL" id="KAF2396642.1"/>
    </source>
</evidence>
<evidence type="ECO:0000256" key="6">
    <source>
        <dbReference type="SAM" id="MobiDB-lite"/>
    </source>
</evidence>
<dbReference type="AlphaFoldDB" id="A0A6G1HKX1"/>
<dbReference type="OrthoDB" id="6614653at2759"/>
<evidence type="ECO:0000256" key="3">
    <source>
        <dbReference type="ARBA" id="ARBA00023002"/>
    </source>
</evidence>
<feature type="compositionally biased region" description="Acidic residues" evidence="6">
    <location>
        <begin position="457"/>
        <end position="476"/>
    </location>
</feature>
<dbReference type="InterPro" id="IPR037151">
    <property type="entry name" value="AlkB-like_sf"/>
</dbReference>
<keyword evidence="3" id="KW-0560">Oxidoreductase</keyword>
<dbReference type="InterPro" id="IPR027450">
    <property type="entry name" value="AlkB-like"/>
</dbReference>
<dbReference type="Pfam" id="PF13532">
    <property type="entry name" value="2OG-FeII_Oxy_2"/>
    <property type="match status" value="1"/>
</dbReference>
<name>A0A6G1HKX1_9PEZI</name>
<evidence type="ECO:0000256" key="1">
    <source>
        <dbReference type="ARBA" id="ARBA00022723"/>
    </source>
</evidence>
<dbReference type="GO" id="GO:0005634">
    <property type="term" value="C:nucleus"/>
    <property type="evidence" value="ECO:0007669"/>
    <property type="project" value="TreeGrafter"/>
</dbReference>
<reference evidence="8" key="1">
    <citation type="journal article" date="2020" name="Stud. Mycol.">
        <title>101 Dothideomycetes genomes: a test case for predicting lifestyles and emergence of pathogens.</title>
        <authorList>
            <person name="Haridas S."/>
            <person name="Albert R."/>
            <person name="Binder M."/>
            <person name="Bloem J."/>
            <person name="Labutti K."/>
            <person name="Salamov A."/>
            <person name="Andreopoulos B."/>
            <person name="Baker S."/>
            <person name="Barry K."/>
            <person name="Bills G."/>
            <person name="Bluhm B."/>
            <person name="Cannon C."/>
            <person name="Castanera R."/>
            <person name="Culley D."/>
            <person name="Daum C."/>
            <person name="Ezra D."/>
            <person name="Gonzalez J."/>
            <person name="Henrissat B."/>
            <person name="Kuo A."/>
            <person name="Liang C."/>
            <person name="Lipzen A."/>
            <person name="Lutzoni F."/>
            <person name="Magnuson J."/>
            <person name="Mondo S."/>
            <person name="Nolan M."/>
            <person name="Ohm R."/>
            <person name="Pangilinan J."/>
            <person name="Park H.-J."/>
            <person name="Ramirez L."/>
            <person name="Alfaro M."/>
            <person name="Sun H."/>
            <person name="Tritt A."/>
            <person name="Yoshinaga Y."/>
            <person name="Zwiers L.-H."/>
            <person name="Turgeon B."/>
            <person name="Goodwin S."/>
            <person name="Spatafora J."/>
            <person name="Crous P."/>
            <person name="Grigoriev I."/>
        </authorList>
    </citation>
    <scope>NUCLEOTIDE SEQUENCE</scope>
    <source>
        <strain evidence="8">CBS 262.69</strain>
    </source>
</reference>
<gene>
    <name evidence="8" type="ORF">EJ06DRAFT_559759</name>
</gene>
<keyword evidence="2" id="KW-0223">Dioxygenase</keyword>
<feature type="domain" description="Alpha-ketoglutarate-dependent dioxygenase AlkB-like" evidence="7">
    <location>
        <begin position="354"/>
        <end position="552"/>
    </location>
</feature>
<comment type="cofactor">
    <cofactor evidence="5">
        <name>Fe(2+)</name>
        <dbReference type="ChEBI" id="CHEBI:29033"/>
    </cofactor>
    <text evidence="5">Binds 1 Fe(2+) ion per subunit.</text>
</comment>
<dbReference type="GO" id="GO:0051213">
    <property type="term" value="F:dioxygenase activity"/>
    <property type="evidence" value="ECO:0007669"/>
    <property type="project" value="UniProtKB-KW"/>
</dbReference>
<dbReference type="Proteomes" id="UP000799640">
    <property type="component" value="Unassembled WGS sequence"/>
</dbReference>
<dbReference type="Gene3D" id="2.60.120.590">
    <property type="entry name" value="Alpha-ketoglutarate-dependent dioxygenase AlkB-like"/>
    <property type="match status" value="1"/>
</dbReference>
<keyword evidence="4 5" id="KW-0408">Iron</keyword>
<keyword evidence="9" id="KW-1185">Reference proteome</keyword>
<evidence type="ECO:0000259" key="7">
    <source>
        <dbReference type="Pfam" id="PF13532"/>
    </source>
</evidence>
<feature type="binding site" evidence="5">
    <location>
        <position position="425"/>
    </location>
    <ligand>
        <name>Fe cation</name>
        <dbReference type="ChEBI" id="CHEBI:24875"/>
        <note>catalytic</note>
    </ligand>
</feature>
<dbReference type="EMBL" id="ML996706">
    <property type="protein sequence ID" value="KAF2396642.1"/>
    <property type="molecule type" value="Genomic_DNA"/>
</dbReference>
<evidence type="ECO:0000256" key="5">
    <source>
        <dbReference type="PIRSR" id="PIRSR604574-2"/>
    </source>
</evidence>
<dbReference type="GO" id="GO:0046872">
    <property type="term" value="F:metal ion binding"/>
    <property type="evidence" value="ECO:0007669"/>
    <property type="project" value="UniProtKB-KW"/>
</dbReference>
<feature type="binding site" evidence="5">
    <location>
        <position position="423"/>
    </location>
    <ligand>
        <name>Fe cation</name>
        <dbReference type="ChEBI" id="CHEBI:24875"/>
        <note>catalytic</note>
    </ligand>
</feature>
<dbReference type="PANTHER" id="PTHR16557">
    <property type="entry name" value="ALKYLATED DNA REPAIR PROTEIN ALKB-RELATED"/>
    <property type="match status" value="1"/>
</dbReference>
<accession>A0A6G1HKX1</accession>
<feature type="binding site" evidence="5">
    <location>
        <position position="504"/>
    </location>
    <ligand>
        <name>Fe cation</name>
        <dbReference type="ChEBI" id="CHEBI:24875"/>
        <note>catalytic</note>
    </ligand>
</feature>
<proteinExistence type="predicted"/>
<protein>
    <recommendedName>
        <fullName evidence="7">Alpha-ketoglutarate-dependent dioxygenase AlkB-like domain-containing protein</fullName>
    </recommendedName>
</protein>
<dbReference type="GO" id="GO:0005737">
    <property type="term" value="C:cytoplasm"/>
    <property type="evidence" value="ECO:0007669"/>
    <property type="project" value="TreeGrafter"/>
</dbReference>
<evidence type="ECO:0000313" key="9">
    <source>
        <dbReference type="Proteomes" id="UP000799640"/>
    </source>
</evidence>